<evidence type="ECO:0000313" key="5">
    <source>
        <dbReference type="RefSeq" id="XP_014681288.1"/>
    </source>
</evidence>
<feature type="compositionally biased region" description="Basic and acidic residues" evidence="1">
    <location>
        <begin position="22"/>
        <end position="56"/>
    </location>
</feature>
<feature type="compositionally biased region" description="Basic and acidic residues" evidence="1">
    <location>
        <begin position="124"/>
        <end position="135"/>
    </location>
</feature>
<keyword evidence="2" id="KW-1185">Reference proteome</keyword>
<dbReference type="RefSeq" id="XP_014681286.1">
    <property type="nucleotide sequence ID" value="XM_014825800.1"/>
</dbReference>
<feature type="region of interest" description="Disordered" evidence="1">
    <location>
        <begin position="224"/>
        <end position="264"/>
    </location>
</feature>
<dbReference type="Proteomes" id="UP000695022">
    <property type="component" value="Unplaced"/>
</dbReference>
<feature type="compositionally biased region" description="Basic and acidic residues" evidence="1">
    <location>
        <begin position="63"/>
        <end position="86"/>
    </location>
</feature>
<organism evidence="2 5">
    <name type="scientific">Priapulus caudatus</name>
    <name type="common">Priapulid worm</name>
    <dbReference type="NCBI Taxonomy" id="37621"/>
    <lineage>
        <taxon>Eukaryota</taxon>
        <taxon>Metazoa</taxon>
        <taxon>Ecdysozoa</taxon>
        <taxon>Scalidophora</taxon>
        <taxon>Priapulida</taxon>
        <taxon>Priapulimorpha</taxon>
        <taxon>Priapulimorphida</taxon>
        <taxon>Priapulidae</taxon>
        <taxon>Priapulus</taxon>
    </lineage>
</organism>
<feature type="compositionally biased region" description="Basic and acidic residues" evidence="1">
    <location>
        <begin position="166"/>
        <end position="175"/>
    </location>
</feature>
<evidence type="ECO:0000313" key="4">
    <source>
        <dbReference type="RefSeq" id="XP_014681287.1"/>
    </source>
</evidence>
<gene>
    <name evidence="3 4 5" type="primary">LOC106821122</name>
</gene>
<reference evidence="3 4" key="1">
    <citation type="submission" date="2025-05" db="UniProtKB">
        <authorList>
            <consortium name="RefSeq"/>
        </authorList>
    </citation>
    <scope>IDENTIFICATION</scope>
</reference>
<evidence type="ECO:0000256" key="1">
    <source>
        <dbReference type="SAM" id="MobiDB-lite"/>
    </source>
</evidence>
<dbReference type="RefSeq" id="XP_014681288.1">
    <property type="nucleotide sequence ID" value="XM_014825802.1"/>
</dbReference>
<feature type="region of interest" description="Disordered" evidence="1">
    <location>
        <begin position="21"/>
        <end position="201"/>
    </location>
</feature>
<feature type="compositionally biased region" description="Polar residues" evidence="1">
    <location>
        <begin position="188"/>
        <end position="201"/>
    </location>
</feature>
<proteinExistence type="predicted"/>
<dbReference type="RefSeq" id="XP_014681287.1">
    <property type="nucleotide sequence ID" value="XM_014825801.1"/>
</dbReference>
<accession>A0ABM1FA17</accession>
<feature type="compositionally biased region" description="Basic and acidic residues" evidence="1">
    <location>
        <begin position="236"/>
        <end position="248"/>
    </location>
</feature>
<evidence type="ECO:0000313" key="2">
    <source>
        <dbReference type="Proteomes" id="UP000695022"/>
    </source>
</evidence>
<feature type="compositionally biased region" description="Basic residues" evidence="1">
    <location>
        <begin position="113"/>
        <end position="123"/>
    </location>
</feature>
<name>A0ABM1FA17_PRICU</name>
<evidence type="ECO:0000313" key="3">
    <source>
        <dbReference type="RefSeq" id="XP_014681286.1"/>
    </source>
</evidence>
<protein>
    <submittedName>
        <fullName evidence="3 4">Uncharacterized protein LOC106821122 isoform X1</fullName>
    </submittedName>
</protein>
<dbReference type="GeneID" id="106821122"/>
<sequence>MAYNKLLLDKQDSVDAALVLHSSDDEHESSPSHLRQKFDRLMGKDKIRVSDKKENKTQSQRNVDAEQKVCCQDDHLDQQREKKPSTEGKVQPPNDTNAKLPWWSRIQSAGTTARKKMAKKTKRKSNDFTEMGDDHSSDDDDLQFSRHETSANIDDPLLEQRSVGVVREEYSDRPTSDTAGIRVDKARNGQQASESDTNGNLLQDIQSATEMGKDCATKYLTSVQERTRRVSPRLRRPTDDKTELRLIDEITSEENAGDLHGLEN</sequence>